<dbReference type="AlphaFoldDB" id="A0A2H9T5U7"/>
<evidence type="ECO:0000256" key="1">
    <source>
        <dbReference type="ARBA" id="ARBA00022723"/>
    </source>
</evidence>
<evidence type="ECO:0000259" key="4">
    <source>
        <dbReference type="Pfam" id="PF00127"/>
    </source>
</evidence>
<feature type="compositionally biased region" description="Basic and acidic residues" evidence="3">
    <location>
        <begin position="33"/>
        <end position="42"/>
    </location>
</feature>
<proteinExistence type="predicted"/>
<feature type="domain" description="Blue (type 1) copper" evidence="4">
    <location>
        <begin position="67"/>
        <end position="169"/>
    </location>
</feature>
<evidence type="ECO:0000256" key="3">
    <source>
        <dbReference type="SAM" id="MobiDB-lite"/>
    </source>
</evidence>
<comment type="caution">
    <text evidence="5">The sequence shown here is derived from an EMBL/GenBank/DDBJ whole genome shotgun (WGS) entry which is preliminary data.</text>
</comment>
<dbReference type="InterPro" id="IPR008972">
    <property type="entry name" value="Cupredoxin"/>
</dbReference>
<dbReference type="Pfam" id="PF00127">
    <property type="entry name" value="Copper-bind"/>
    <property type="match status" value="1"/>
</dbReference>
<dbReference type="PANTHER" id="PTHR38439:SF3">
    <property type="entry name" value="COPPER-RESISTANT CUPROPROTEIN COPI"/>
    <property type="match status" value="1"/>
</dbReference>
<dbReference type="GO" id="GO:0005507">
    <property type="term" value="F:copper ion binding"/>
    <property type="evidence" value="ECO:0007669"/>
    <property type="project" value="InterPro"/>
</dbReference>
<sequence length="170" mass="19041">MRSNCLKWMTVLVGTVAFTVSSALYAAGSQGHHNHDLKDHPMPHHSRASAGTPGKAEHVDRTLSITMHDNMRYNLEELHVTSGETIRFIIINQGKIPHEFTIGNHQSLLAHRDMMRQIPDMHHEEENAITLNAGESGELIWTFGSSTNMQAACLLPGHYEAGMKMEIRLH</sequence>
<evidence type="ECO:0000313" key="5">
    <source>
        <dbReference type="EMBL" id="PJE78572.1"/>
    </source>
</evidence>
<reference evidence="5" key="1">
    <citation type="journal article" date="2017" name="Appl. Environ. Microbiol.">
        <title>Molecular characterization of an Endozoicomonas-like organism causing infection in king scallop Pecten maximus L.</title>
        <authorList>
            <person name="Cano I."/>
            <person name="van Aerle R."/>
            <person name="Ross S."/>
            <person name="Verner-Jeffreys D.W."/>
            <person name="Paley R.K."/>
            <person name="Rimmer G."/>
            <person name="Ryder D."/>
            <person name="Hooper P."/>
            <person name="Stone D."/>
            <person name="Feist S.W."/>
        </authorList>
    </citation>
    <scope>NUCLEOTIDE SEQUENCE</scope>
</reference>
<dbReference type="EMBL" id="NSIT01000157">
    <property type="protein sequence ID" value="PJE78572.1"/>
    <property type="molecule type" value="Genomic_DNA"/>
</dbReference>
<keyword evidence="1" id="KW-0479">Metal-binding</keyword>
<name>A0A2H9T5U7_9ZZZZ</name>
<keyword evidence="2" id="KW-0186">Copper</keyword>
<dbReference type="SUPFAM" id="SSF49503">
    <property type="entry name" value="Cupredoxins"/>
    <property type="match status" value="1"/>
</dbReference>
<gene>
    <name evidence="5" type="ORF">CI610_02484</name>
</gene>
<evidence type="ECO:0000256" key="2">
    <source>
        <dbReference type="ARBA" id="ARBA00023008"/>
    </source>
</evidence>
<dbReference type="Gene3D" id="2.60.40.420">
    <property type="entry name" value="Cupredoxins - blue copper proteins"/>
    <property type="match status" value="1"/>
</dbReference>
<dbReference type="GO" id="GO:0009055">
    <property type="term" value="F:electron transfer activity"/>
    <property type="evidence" value="ECO:0007669"/>
    <property type="project" value="InterPro"/>
</dbReference>
<dbReference type="InterPro" id="IPR000923">
    <property type="entry name" value="BlueCu_1"/>
</dbReference>
<dbReference type="InterPro" id="IPR050845">
    <property type="entry name" value="Cu-binding_ET"/>
</dbReference>
<feature type="region of interest" description="Disordered" evidence="3">
    <location>
        <begin position="30"/>
        <end position="56"/>
    </location>
</feature>
<organism evidence="5">
    <name type="scientific">invertebrate metagenome</name>
    <dbReference type="NCBI Taxonomy" id="1711999"/>
    <lineage>
        <taxon>unclassified sequences</taxon>
        <taxon>metagenomes</taxon>
        <taxon>organismal metagenomes</taxon>
    </lineage>
</organism>
<accession>A0A2H9T5U7</accession>
<dbReference type="CDD" id="cd04211">
    <property type="entry name" value="Cupredoxin_like_2"/>
    <property type="match status" value="1"/>
</dbReference>
<protein>
    <recommendedName>
        <fullName evidence="4">Blue (type 1) copper domain-containing protein</fullName>
    </recommendedName>
</protein>
<dbReference type="PANTHER" id="PTHR38439">
    <property type="entry name" value="AURACYANIN-B"/>
    <property type="match status" value="1"/>
</dbReference>